<feature type="compositionally biased region" description="Polar residues" evidence="12">
    <location>
        <begin position="756"/>
        <end position="765"/>
    </location>
</feature>
<dbReference type="Pfam" id="PF01799">
    <property type="entry name" value="Fer2_2"/>
    <property type="match status" value="1"/>
</dbReference>
<dbReference type="Gene3D" id="3.30.390.50">
    <property type="entry name" value="CO dehydrogenase flavoprotein, C-terminal domain"/>
    <property type="match status" value="1"/>
</dbReference>
<keyword evidence="10" id="KW-0411">Iron-sulfur</keyword>
<dbReference type="Gene3D" id="3.30.465.10">
    <property type="match status" value="1"/>
</dbReference>
<evidence type="ECO:0000256" key="6">
    <source>
        <dbReference type="ARBA" id="ARBA00022723"/>
    </source>
</evidence>
<keyword evidence="5" id="KW-0001">2Fe-2S</keyword>
<name>A0ABQ5K7X5_9EUKA</name>
<dbReference type="SUPFAM" id="SSF47741">
    <property type="entry name" value="CO dehydrogenase ISP C-domain like"/>
    <property type="match status" value="1"/>
</dbReference>
<dbReference type="SUPFAM" id="SSF55447">
    <property type="entry name" value="CO dehydrogenase flavoprotein C-terminal domain-like"/>
    <property type="match status" value="1"/>
</dbReference>
<dbReference type="Gene3D" id="1.10.150.120">
    <property type="entry name" value="[2Fe-2S]-binding domain"/>
    <property type="match status" value="1"/>
</dbReference>
<dbReference type="InterPro" id="IPR016167">
    <property type="entry name" value="FAD-bd_PCMH_sub1"/>
</dbReference>
<dbReference type="SMART" id="SM01008">
    <property type="entry name" value="Ald_Xan_dh_C"/>
    <property type="match status" value="1"/>
</dbReference>
<keyword evidence="3" id="KW-0500">Molybdenum</keyword>
<dbReference type="InterPro" id="IPR006058">
    <property type="entry name" value="2Fe2S_fd_BS"/>
</dbReference>
<accession>A0ABQ5K7X5</accession>
<feature type="region of interest" description="Disordered" evidence="12">
    <location>
        <begin position="433"/>
        <end position="455"/>
    </location>
</feature>
<dbReference type="SUPFAM" id="SSF54665">
    <property type="entry name" value="CO dehydrogenase molybdoprotein N-domain-like"/>
    <property type="match status" value="1"/>
</dbReference>
<dbReference type="PROSITE" id="PS51387">
    <property type="entry name" value="FAD_PCMH"/>
    <property type="match status" value="1"/>
</dbReference>
<dbReference type="InterPro" id="IPR012675">
    <property type="entry name" value="Beta-grasp_dom_sf"/>
</dbReference>
<evidence type="ECO:0000259" key="14">
    <source>
        <dbReference type="PROSITE" id="PS51387"/>
    </source>
</evidence>
<keyword evidence="7" id="KW-0274">FAD</keyword>
<dbReference type="InterPro" id="IPR036683">
    <property type="entry name" value="CO_DH_flav_C_dom_sf"/>
</dbReference>
<dbReference type="InterPro" id="IPR001041">
    <property type="entry name" value="2Fe-2S_ferredoxin-type"/>
</dbReference>
<dbReference type="Gene3D" id="3.30.43.10">
    <property type="entry name" value="Uridine Diphospho-n-acetylenolpyruvylglucosamine Reductase, domain 2"/>
    <property type="match status" value="1"/>
</dbReference>
<dbReference type="InterPro" id="IPR016208">
    <property type="entry name" value="Ald_Oxase/xanthine_DH-like"/>
</dbReference>
<keyword evidence="9" id="KW-0408">Iron</keyword>
<feature type="compositionally biased region" description="Low complexity" evidence="12">
    <location>
        <begin position="433"/>
        <end position="443"/>
    </location>
</feature>
<dbReference type="Pfam" id="PF00941">
    <property type="entry name" value="FAD_binding_5"/>
    <property type="match status" value="1"/>
</dbReference>
<dbReference type="InterPro" id="IPR016166">
    <property type="entry name" value="FAD-bd_PCMH"/>
</dbReference>
<evidence type="ECO:0000256" key="12">
    <source>
        <dbReference type="SAM" id="MobiDB-lite"/>
    </source>
</evidence>
<dbReference type="Pfam" id="PF01315">
    <property type="entry name" value="Ald_Xan_dh_C"/>
    <property type="match status" value="1"/>
</dbReference>
<evidence type="ECO:0000313" key="15">
    <source>
        <dbReference type="EMBL" id="GKT28012.1"/>
    </source>
</evidence>
<dbReference type="Pfam" id="PF03450">
    <property type="entry name" value="CO_deh_flav_C"/>
    <property type="match status" value="1"/>
</dbReference>
<evidence type="ECO:0000256" key="11">
    <source>
        <dbReference type="ARBA" id="ARBA00034078"/>
    </source>
</evidence>
<keyword evidence="8" id="KW-0560">Oxidoreductase</keyword>
<dbReference type="InterPro" id="IPR036856">
    <property type="entry name" value="Ald_Oxase/Xan_DH_a/b_sf"/>
</dbReference>
<evidence type="ECO:0000256" key="5">
    <source>
        <dbReference type="ARBA" id="ARBA00022714"/>
    </source>
</evidence>
<evidence type="ECO:0000256" key="4">
    <source>
        <dbReference type="ARBA" id="ARBA00022630"/>
    </source>
</evidence>
<dbReference type="CDD" id="cd00207">
    <property type="entry name" value="fer2"/>
    <property type="match status" value="1"/>
</dbReference>
<proteinExistence type="predicted"/>
<dbReference type="InterPro" id="IPR002888">
    <property type="entry name" value="2Fe-2S-bd"/>
</dbReference>
<evidence type="ECO:0000313" key="16">
    <source>
        <dbReference type="Proteomes" id="UP001057375"/>
    </source>
</evidence>
<dbReference type="PANTHER" id="PTHR45444">
    <property type="entry name" value="XANTHINE DEHYDROGENASE"/>
    <property type="match status" value="1"/>
</dbReference>
<keyword evidence="6" id="KW-0479">Metal-binding</keyword>
<feature type="domain" description="FAD-binding PCMH-type" evidence="14">
    <location>
        <begin position="335"/>
        <end position="573"/>
    </location>
</feature>
<dbReference type="InterPro" id="IPR002346">
    <property type="entry name" value="Mopterin_DH_FAD-bd"/>
</dbReference>
<comment type="cofactor">
    <cofactor evidence="2">
        <name>FAD</name>
        <dbReference type="ChEBI" id="CHEBI:57692"/>
    </cofactor>
</comment>
<keyword evidence="4" id="KW-0285">Flavoprotein</keyword>
<keyword evidence="16" id="KW-1185">Reference proteome</keyword>
<dbReference type="PANTHER" id="PTHR45444:SF3">
    <property type="entry name" value="XANTHINE DEHYDROGENASE"/>
    <property type="match status" value="1"/>
</dbReference>
<evidence type="ECO:0000256" key="7">
    <source>
        <dbReference type="ARBA" id="ARBA00022827"/>
    </source>
</evidence>
<evidence type="ECO:0000259" key="13">
    <source>
        <dbReference type="PROSITE" id="PS51085"/>
    </source>
</evidence>
<dbReference type="SUPFAM" id="SSF54292">
    <property type="entry name" value="2Fe-2S ferredoxin-like"/>
    <property type="match status" value="1"/>
</dbReference>
<sequence length="927" mass="101953">MVEGVLLYINGKRHFITSVHPTMSLASYLKSIGLKGTKVSCGEGGCGSCTILLSHFDKFKGRIVHRAVVSCILPLIYCDGMAITTIEGMSTNPRQLHPIQQRIVAYHATQCGICTPGIVMALFAFLLNHPNAKVKEIEHCFDCNLCRCTGYRAILDAAKTFGSDYEGYLDDLKKTTHTELEDFVAHSVRPLTSVDYDKDQESASEGTVIKPSMTKRTPGQKFSLPQPFPKALMDYHYADKLFENPLFSSLPKTSNRLLFRPGTLPSLLQFLDTHEHCRIVSGMSEVLVDKKNRGTFPEICIPVGSLSEMRQMELRDVEVHGKTMPSLFVGGSITLSETSNRLLFRPGTLPSLLQFLDTHEHCRIVSGMSEVLVDKKNRGTFPEICIPVGSLSEMRQMELRDVEVHGKTMPSLFVGGSITLSEVCEVVDSIVDPEVSDSPSRSVEPPPSEEEERTLSTLSKVLYEYKSRNLSVESEPSTLAPLLALRRQLRLFASSQVREVATLTGNVSNASPISDTIPILMANHAIMNIYTKDSILGWTVKDVPLREFITGYRRTILTDNDFVAGISLPFAPKGTVVHEFKYARRLEDDISIVNGCVSLNCYKDESGHIRAKHAGIVFGGMAAHTKPQIALEEYLMSTILTAATLTKALSMLSSALVLPDCVLKAIAEGVGEAEAQEICQGLRIAGKKKRWAEMCGKESPTCEGAVKEEDDDIESFLASFLSESMTDRRLHSISKSTVRYDYSEDKGKPKTDPSKKSVNTTTTHGNKPHVSAERQVQGKAEYVSTMSQPSDTVIAIPVFTNHPHARIVSLDVSKALEVPGVVDVVTREDIQGVNAVGVAIQDEPVFIGVGDECQTVGQILAIICVDNKDAGIEALKEVKVEYEDLPVIATIEQAIEAKSWLFDPIDVTYGLDGCSEEESKDLNKKHE</sequence>
<gene>
    <name evidence="15" type="ORF">ADUPG1_000356</name>
</gene>
<dbReference type="EMBL" id="BQXS01000120">
    <property type="protein sequence ID" value="GKT28012.1"/>
    <property type="molecule type" value="Genomic_DNA"/>
</dbReference>
<dbReference type="InterPro" id="IPR036318">
    <property type="entry name" value="FAD-bd_PCMH-like_sf"/>
</dbReference>
<dbReference type="InterPro" id="IPR005107">
    <property type="entry name" value="CO_DH_flav_C"/>
</dbReference>
<dbReference type="PROSITE" id="PS00197">
    <property type="entry name" value="2FE2S_FER_1"/>
    <property type="match status" value="1"/>
</dbReference>
<dbReference type="SUPFAM" id="SSF56176">
    <property type="entry name" value="FAD-binding/transporter-associated domain-like"/>
    <property type="match status" value="2"/>
</dbReference>
<comment type="cofactor">
    <cofactor evidence="11">
        <name>[2Fe-2S] cluster</name>
        <dbReference type="ChEBI" id="CHEBI:190135"/>
    </cofactor>
</comment>
<dbReference type="InterPro" id="IPR016169">
    <property type="entry name" value="FAD-bd_PCMH_sub2"/>
</dbReference>
<dbReference type="InterPro" id="IPR036884">
    <property type="entry name" value="2Fe-2S-bd_dom_sf"/>
</dbReference>
<dbReference type="Gene3D" id="3.10.20.30">
    <property type="match status" value="1"/>
</dbReference>
<dbReference type="Proteomes" id="UP001057375">
    <property type="component" value="Unassembled WGS sequence"/>
</dbReference>
<feature type="compositionally biased region" description="Basic and acidic residues" evidence="12">
    <location>
        <begin position="741"/>
        <end position="755"/>
    </location>
</feature>
<evidence type="ECO:0000256" key="10">
    <source>
        <dbReference type="ARBA" id="ARBA00023014"/>
    </source>
</evidence>
<dbReference type="Gene3D" id="3.30.365.10">
    <property type="entry name" value="Aldehyde oxidase/xanthine dehydrogenase, molybdopterin binding domain"/>
    <property type="match status" value="2"/>
</dbReference>
<evidence type="ECO:0000256" key="9">
    <source>
        <dbReference type="ARBA" id="ARBA00023004"/>
    </source>
</evidence>
<dbReference type="InterPro" id="IPR000674">
    <property type="entry name" value="Ald_Oxase/Xan_DH_a/b"/>
</dbReference>
<protein>
    <submittedName>
        <fullName evidence="15">Aldehyde oxidase/xanthine dehydrogenase like protein</fullName>
    </submittedName>
</protein>
<evidence type="ECO:0000256" key="3">
    <source>
        <dbReference type="ARBA" id="ARBA00022505"/>
    </source>
</evidence>
<feature type="non-terminal residue" evidence="15">
    <location>
        <position position="927"/>
    </location>
</feature>
<dbReference type="InterPro" id="IPR036010">
    <property type="entry name" value="2Fe-2S_ferredoxin-like_sf"/>
</dbReference>
<comment type="cofactor">
    <cofactor evidence="1">
        <name>Mo-molybdopterin</name>
        <dbReference type="ChEBI" id="CHEBI:71302"/>
    </cofactor>
</comment>
<evidence type="ECO:0000256" key="1">
    <source>
        <dbReference type="ARBA" id="ARBA00001924"/>
    </source>
</evidence>
<dbReference type="PROSITE" id="PS51085">
    <property type="entry name" value="2FE2S_FER_2"/>
    <property type="match status" value="1"/>
</dbReference>
<feature type="domain" description="2Fe-2S ferredoxin-type" evidence="13">
    <location>
        <begin position="3"/>
        <end position="89"/>
    </location>
</feature>
<organism evidence="15 16">
    <name type="scientific">Aduncisulcus paluster</name>
    <dbReference type="NCBI Taxonomy" id="2918883"/>
    <lineage>
        <taxon>Eukaryota</taxon>
        <taxon>Metamonada</taxon>
        <taxon>Carpediemonas-like organisms</taxon>
        <taxon>Aduncisulcus</taxon>
    </lineage>
</organism>
<evidence type="ECO:0000256" key="8">
    <source>
        <dbReference type="ARBA" id="ARBA00023002"/>
    </source>
</evidence>
<reference evidence="15" key="1">
    <citation type="submission" date="2022-03" db="EMBL/GenBank/DDBJ databases">
        <title>Draft genome sequence of Aduncisulcus paluster, a free-living microaerophilic Fornicata.</title>
        <authorList>
            <person name="Yuyama I."/>
            <person name="Kume K."/>
            <person name="Tamura T."/>
            <person name="Inagaki Y."/>
            <person name="Hashimoto T."/>
        </authorList>
    </citation>
    <scope>NUCLEOTIDE SEQUENCE</scope>
    <source>
        <strain evidence="15">NY0171</strain>
    </source>
</reference>
<feature type="region of interest" description="Disordered" evidence="12">
    <location>
        <begin position="741"/>
        <end position="773"/>
    </location>
</feature>
<comment type="caution">
    <text evidence="15">The sequence shown here is derived from an EMBL/GenBank/DDBJ whole genome shotgun (WGS) entry which is preliminary data.</text>
</comment>
<evidence type="ECO:0000256" key="2">
    <source>
        <dbReference type="ARBA" id="ARBA00001974"/>
    </source>
</evidence>
<dbReference type="Pfam" id="PF00111">
    <property type="entry name" value="Fer2"/>
    <property type="match status" value="1"/>
</dbReference>
<dbReference type="Gene3D" id="3.90.1170.50">
    <property type="entry name" value="Aldehyde oxidase/xanthine dehydrogenase, a/b hammerhead"/>
    <property type="match status" value="1"/>
</dbReference>